<keyword evidence="4" id="KW-1185">Reference proteome</keyword>
<sequence>MSWCSQLSALWLSLHVFTTFAAPISQPGFSVTTISLVRDNMLAIANQSWEIGTALEALTELEWPALSVFSTAAFPLPQNYGMLDNASDVTTIATRIVDAKPPNSLPLIPGDGAVGDPASVGVAVLLANWTRSNTSDLRYSEAAAQQLDYLLNVAPRTEDGAISQRDDEVQLWADFVYMAPPFIAYYGALQGGEEGASLLQIAYDQCRLYRNYLRDPDSGLWRHITLGSWQDTALWGTGNGWAAAGMLRVLETIQHSSQTSHFVGQRANLTSWIHEIISAAWQFQKPNGTLYNYLDESDSFADASSTALLASVTYRMAELTNDTSLIPAAEKALRLIESSVTPAGWLENMVDPYTFNTPMPPGGHSPEGQAFVLLLESAWQSYMHYEIEATLAAAEDTFTEIMN</sequence>
<proteinExistence type="predicted"/>
<dbReference type="AlphaFoldDB" id="A0A8E2DH85"/>
<evidence type="ECO:0000313" key="4">
    <source>
        <dbReference type="Proteomes" id="UP000250043"/>
    </source>
</evidence>
<dbReference type="GO" id="GO:0005975">
    <property type="term" value="P:carbohydrate metabolic process"/>
    <property type="evidence" value="ECO:0007669"/>
    <property type="project" value="InterPro"/>
</dbReference>
<reference evidence="3 4" key="1">
    <citation type="submission" date="2016-07" db="EMBL/GenBank/DDBJ databases">
        <title>Draft genome of the white-rot fungus Obba rivulosa 3A-2.</title>
        <authorList>
            <consortium name="DOE Joint Genome Institute"/>
            <person name="Miettinen O."/>
            <person name="Riley R."/>
            <person name="Acob R."/>
            <person name="Barry K."/>
            <person name="Cullen D."/>
            <person name="De Vries R."/>
            <person name="Hainaut M."/>
            <person name="Hatakka A."/>
            <person name="Henrissat B."/>
            <person name="Hilden K."/>
            <person name="Kuo R."/>
            <person name="Labutti K."/>
            <person name="Lipzen A."/>
            <person name="Makela M.R."/>
            <person name="Sandor L."/>
            <person name="Spatafora J.W."/>
            <person name="Grigoriev I.V."/>
            <person name="Hibbett D.S."/>
        </authorList>
    </citation>
    <scope>NUCLEOTIDE SEQUENCE [LARGE SCALE GENOMIC DNA]</scope>
    <source>
        <strain evidence="3 4">3A-2</strain>
    </source>
</reference>
<evidence type="ECO:0000313" key="3">
    <source>
        <dbReference type="EMBL" id="OCH87895.1"/>
    </source>
</evidence>
<dbReference type="Proteomes" id="UP000250043">
    <property type="component" value="Unassembled WGS sequence"/>
</dbReference>
<dbReference type="SUPFAM" id="SSF48208">
    <property type="entry name" value="Six-hairpin glycosidases"/>
    <property type="match status" value="1"/>
</dbReference>
<keyword evidence="1" id="KW-0378">Hydrolase</keyword>
<feature type="chain" id="PRO_5034903590" evidence="2">
    <location>
        <begin position="22"/>
        <end position="403"/>
    </location>
</feature>
<keyword evidence="2" id="KW-0732">Signal</keyword>
<name>A0A8E2DH85_9APHY</name>
<dbReference type="PANTHER" id="PTHR41814">
    <property type="entry name" value="EXPRESSED PROTEIN"/>
    <property type="match status" value="1"/>
</dbReference>
<organism evidence="3 4">
    <name type="scientific">Obba rivulosa</name>
    <dbReference type="NCBI Taxonomy" id="1052685"/>
    <lineage>
        <taxon>Eukaryota</taxon>
        <taxon>Fungi</taxon>
        <taxon>Dikarya</taxon>
        <taxon>Basidiomycota</taxon>
        <taxon>Agaricomycotina</taxon>
        <taxon>Agaricomycetes</taxon>
        <taxon>Polyporales</taxon>
        <taxon>Gelatoporiaceae</taxon>
        <taxon>Obba</taxon>
    </lineage>
</organism>
<dbReference type="GO" id="GO:0016798">
    <property type="term" value="F:hydrolase activity, acting on glycosyl bonds"/>
    <property type="evidence" value="ECO:0007669"/>
    <property type="project" value="UniProtKB-KW"/>
</dbReference>
<dbReference type="PANTHER" id="PTHR41814:SF1">
    <property type="entry name" value="CELLULASE"/>
    <property type="match status" value="1"/>
</dbReference>
<feature type="signal peptide" evidence="2">
    <location>
        <begin position="1"/>
        <end position="21"/>
    </location>
</feature>
<gene>
    <name evidence="3" type="ORF">OBBRIDRAFT_735419</name>
</gene>
<dbReference type="InterPro" id="IPR008928">
    <property type="entry name" value="6-hairpin_glycosidase_sf"/>
</dbReference>
<evidence type="ECO:0000256" key="1">
    <source>
        <dbReference type="ARBA" id="ARBA00022801"/>
    </source>
</evidence>
<protein>
    <submittedName>
        <fullName evidence="3">Six-hairpin glycosidase</fullName>
    </submittedName>
</protein>
<dbReference type="InterPro" id="IPR010905">
    <property type="entry name" value="Glyco_hydro_88"/>
</dbReference>
<dbReference type="InterPro" id="IPR012341">
    <property type="entry name" value="6hp_glycosidase-like_sf"/>
</dbReference>
<dbReference type="OrthoDB" id="4138492at2759"/>
<dbReference type="EMBL" id="KV722469">
    <property type="protein sequence ID" value="OCH87895.1"/>
    <property type="molecule type" value="Genomic_DNA"/>
</dbReference>
<keyword evidence="3" id="KW-0326">Glycosidase</keyword>
<dbReference type="Pfam" id="PF07470">
    <property type="entry name" value="Glyco_hydro_88"/>
    <property type="match status" value="1"/>
</dbReference>
<dbReference type="Gene3D" id="1.50.10.10">
    <property type="match status" value="1"/>
</dbReference>
<evidence type="ECO:0000256" key="2">
    <source>
        <dbReference type="SAM" id="SignalP"/>
    </source>
</evidence>
<accession>A0A8E2DH85</accession>